<evidence type="ECO:0000256" key="4">
    <source>
        <dbReference type="RuleBase" id="RU362121"/>
    </source>
</evidence>
<dbReference type="AlphaFoldDB" id="A0AAD5PSI5"/>
<evidence type="ECO:0000313" key="6">
    <source>
        <dbReference type="EMBL" id="KAI9556183.1"/>
    </source>
</evidence>
<accession>A0AAD5PSI5</accession>
<feature type="transmembrane region" description="Helical" evidence="4">
    <location>
        <begin position="253"/>
        <end position="269"/>
    </location>
</feature>
<protein>
    <recommendedName>
        <fullName evidence="5">Cytochrome b5 heme-binding domain-containing protein</fullName>
    </recommendedName>
</protein>
<comment type="caution">
    <text evidence="4">Lacks conserved residue(s) required for the propagation of feature annotation.</text>
</comment>
<dbReference type="InterPro" id="IPR005804">
    <property type="entry name" value="FA_desaturase_dom"/>
</dbReference>
<keyword evidence="7" id="KW-1185">Reference proteome</keyword>
<dbReference type="PANTHER" id="PTHR16740">
    <property type="entry name" value="CYTOCHROME B5-RELATED PROTEIN-RELATED"/>
    <property type="match status" value="1"/>
</dbReference>
<organism evidence="6 7">
    <name type="scientific">Daphnia sinensis</name>
    <dbReference type="NCBI Taxonomy" id="1820382"/>
    <lineage>
        <taxon>Eukaryota</taxon>
        <taxon>Metazoa</taxon>
        <taxon>Ecdysozoa</taxon>
        <taxon>Arthropoda</taxon>
        <taxon>Crustacea</taxon>
        <taxon>Branchiopoda</taxon>
        <taxon>Diplostraca</taxon>
        <taxon>Cladocera</taxon>
        <taxon>Anomopoda</taxon>
        <taxon>Daphniidae</taxon>
        <taxon>Daphnia</taxon>
        <taxon>Daphnia similis group</taxon>
    </lineage>
</organism>
<feature type="transmembrane region" description="Helical" evidence="4">
    <location>
        <begin position="290"/>
        <end position="308"/>
    </location>
</feature>
<keyword evidence="4" id="KW-1133">Transmembrane helix</keyword>
<sequence length="448" mass="52038">MGMKQPAMEEPYSKDGFRKYPALRDHPLKTAAQWLAGRAADDGYGHLWRVGDHLYDLSDFVKIHPGGRQWLEVTRGMDITEAFEYSHLSPHVRTVLAKYHVRPAVGPRNSPYTFEADGFYMTLKQRVHQHLSSKVSRQEKEAAHRRITIVQDRILFTFFTLLIATAWTQSYIVAMLTGIVLMLNINCSHNFYHKKDNWRMYCWDLGLLSSYEWRITHALSHHGYTNTLWDFELSDFEPYIDFRVYSKSFAQRYVIPFVMLTVSYLFFFAEAFKRIITIAIGRQRLRPENLLPLAQLFLIWWMACPFVQAVKLWLVIHGTSSYLFGIVGIIAAHHHPDMYHAGDGAFQYGNDWGLGQLDAVRDRKDVDGILLAELTMYGNHVLHHLFPTLDHGVLDIIRPIFQQTCLDFKLPAELAQLPSRYNQWDLSLGVFQQLARTQPRLSVRSKSD</sequence>
<proteinExistence type="inferred from homology"/>
<dbReference type="InterPro" id="IPR018506">
    <property type="entry name" value="Cyt_B5_heme-BS"/>
</dbReference>
<keyword evidence="4" id="KW-0812">Transmembrane</keyword>
<name>A0AAD5PSI5_9CRUS</name>
<dbReference type="Pfam" id="PF00173">
    <property type="entry name" value="Cyt-b5"/>
    <property type="match status" value="1"/>
</dbReference>
<keyword evidence="4" id="KW-0472">Membrane</keyword>
<comment type="caution">
    <text evidence="6">The sequence shown here is derived from an EMBL/GenBank/DDBJ whole genome shotgun (WGS) entry which is preliminary data.</text>
</comment>
<evidence type="ECO:0000256" key="3">
    <source>
        <dbReference type="ARBA" id="ARBA00023004"/>
    </source>
</evidence>
<dbReference type="GO" id="GO:0020037">
    <property type="term" value="F:heme binding"/>
    <property type="evidence" value="ECO:0007669"/>
    <property type="project" value="UniProtKB-UniRule"/>
</dbReference>
<dbReference type="PROSITE" id="PS50255">
    <property type="entry name" value="CYTOCHROME_B5_2"/>
    <property type="match status" value="1"/>
</dbReference>
<dbReference type="SMART" id="SM01117">
    <property type="entry name" value="Cyt-b5"/>
    <property type="match status" value="1"/>
</dbReference>
<feature type="domain" description="Cytochrome b5 heme-binding" evidence="5">
    <location>
        <begin position="23"/>
        <end position="105"/>
    </location>
</feature>
<dbReference type="PROSITE" id="PS00191">
    <property type="entry name" value="CYTOCHROME_B5_1"/>
    <property type="match status" value="1"/>
</dbReference>
<keyword evidence="1 4" id="KW-0349">Heme</keyword>
<reference evidence="6 7" key="1">
    <citation type="submission" date="2022-05" db="EMBL/GenBank/DDBJ databases">
        <title>A multi-omics perspective on studying reproductive biology in Daphnia sinensis.</title>
        <authorList>
            <person name="Jia J."/>
        </authorList>
    </citation>
    <scope>NUCLEOTIDE SEQUENCE [LARGE SCALE GENOMIC DNA]</scope>
    <source>
        <strain evidence="6 7">WSL</strain>
    </source>
</reference>
<dbReference type="GO" id="GO:0006629">
    <property type="term" value="P:lipid metabolic process"/>
    <property type="evidence" value="ECO:0007669"/>
    <property type="project" value="InterPro"/>
</dbReference>
<keyword evidence="2 4" id="KW-0479">Metal-binding</keyword>
<keyword evidence="3 4" id="KW-0408">Iron</keyword>
<dbReference type="InterPro" id="IPR036400">
    <property type="entry name" value="Cyt_B5-like_heme/steroid_sf"/>
</dbReference>
<dbReference type="InterPro" id="IPR001199">
    <property type="entry name" value="Cyt_B5-like_heme/steroid-bd"/>
</dbReference>
<dbReference type="GO" id="GO:0046872">
    <property type="term" value="F:metal ion binding"/>
    <property type="evidence" value="ECO:0007669"/>
    <property type="project" value="UniProtKB-UniRule"/>
</dbReference>
<comment type="similarity">
    <text evidence="4">Belongs to the cytochrome b5 family.</text>
</comment>
<dbReference type="InterPro" id="IPR053100">
    <property type="entry name" value="Cytochrome_b5-related"/>
</dbReference>
<dbReference type="Gene3D" id="3.10.120.10">
    <property type="entry name" value="Cytochrome b5-like heme/steroid binding domain"/>
    <property type="match status" value="1"/>
</dbReference>
<dbReference type="Proteomes" id="UP000820818">
    <property type="component" value="Linkage Group LG7"/>
</dbReference>
<evidence type="ECO:0000256" key="2">
    <source>
        <dbReference type="ARBA" id="ARBA00022723"/>
    </source>
</evidence>
<dbReference type="PANTHER" id="PTHR16740:SF1">
    <property type="entry name" value="CYTOCHROME B5-RELATED PROTEIN-RELATED"/>
    <property type="match status" value="1"/>
</dbReference>
<evidence type="ECO:0000313" key="7">
    <source>
        <dbReference type="Proteomes" id="UP000820818"/>
    </source>
</evidence>
<evidence type="ECO:0000259" key="5">
    <source>
        <dbReference type="PROSITE" id="PS50255"/>
    </source>
</evidence>
<dbReference type="EMBL" id="WJBH02000007">
    <property type="protein sequence ID" value="KAI9556183.1"/>
    <property type="molecule type" value="Genomic_DNA"/>
</dbReference>
<gene>
    <name evidence="6" type="ORF">GHT06_018757</name>
</gene>
<feature type="transmembrane region" description="Helical" evidence="4">
    <location>
        <begin position="314"/>
        <end position="332"/>
    </location>
</feature>
<feature type="transmembrane region" description="Helical" evidence="4">
    <location>
        <begin position="154"/>
        <end position="183"/>
    </location>
</feature>
<dbReference type="Pfam" id="PF00487">
    <property type="entry name" value="FA_desaturase"/>
    <property type="match status" value="1"/>
</dbReference>
<dbReference type="SUPFAM" id="SSF55856">
    <property type="entry name" value="Cytochrome b5-like heme/steroid binding domain"/>
    <property type="match status" value="1"/>
</dbReference>
<evidence type="ECO:0000256" key="1">
    <source>
        <dbReference type="ARBA" id="ARBA00022617"/>
    </source>
</evidence>